<dbReference type="AlphaFoldDB" id="A0A4S5BJG5"/>
<proteinExistence type="predicted"/>
<name>A0A4S5BJG5_9BURK</name>
<keyword evidence="3" id="KW-0804">Transcription</keyword>
<dbReference type="PANTHER" id="PTHR40661:SF3">
    <property type="entry name" value="FELS-1 PROPHAGE TRANSCRIPTIONAL REGULATOR"/>
    <property type="match status" value="1"/>
</dbReference>
<dbReference type="OrthoDB" id="9021722at2"/>
<dbReference type="CDD" id="cd00093">
    <property type="entry name" value="HTH_XRE"/>
    <property type="match status" value="1"/>
</dbReference>
<dbReference type="SMART" id="SM00530">
    <property type="entry name" value="HTH_XRE"/>
    <property type="match status" value="1"/>
</dbReference>
<dbReference type="GO" id="GO:0003677">
    <property type="term" value="F:DNA binding"/>
    <property type="evidence" value="ECO:0007669"/>
    <property type="project" value="UniProtKB-KW"/>
</dbReference>
<evidence type="ECO:0000313" key="6">
    <source>
        <dbReference type="Proteomes" id="UP000306236"/>
    </source>
</evidence>
<evidence type="ECO:0000256" key="2">
    <source>
        <dbReference type="ARBA" id="ARBA00023125"/>
    </source>
</evidence>
<dbReference type="Gene3D" id="2.10.109.10">
    <property type="entry name" value="Umud Fragment, subunit A"/>
    <property type="match status" value="1"/>
</dbReference>
<feature type="domain" description="HTH cro/C1-type" evidence="4">
    <location>
        <begin position="7"/>
        <end position="60"/>
    </location>
</feature>
<dbReference type="Proteomes" id="UP000306236">
    <property type="component" value="Unassembled WGS sequence"/>
</dbReference>
<dbReference type="PANTHER" id="PTHR40661">
    <property type="match status" value="1"/>
</dbReference>
<keyword evidence="6" id="KW-1185">Reference proteome</keyword>
<sequence>MSLGSQIKHYREKMGWTYEQLSEKSGVEKGTLNAMEKRGSQASKFASEIAKAFGLTVEMLIDESVDYDVPYPISRVTPLPEGAIHVGNERARPIYVVGKGAGSPAPERIWTDGDRPVGAIDEFVMGYSSDPEAFLIEVDGSSMYPKYEHGNFALIEPNTSIDLEDVVLVRQEDGRTLLKRLLSRRNGKIVLASYNDPARLELDELDVSWMYYAANEIARKKIKSRF</sequence>
<dbReference type="EMBL" id="SSWX01000030">
    <property type="protein sequence ID" value="THJ30965.1"/>
    <property type="molecule type" value="Genomic_DNA"/>
</dbReference>
<dbReference type="CDD" id="cd06529">
    <property type="entry name" value="S24_LexA-like"/>
    <property type="match status" value="1"/>
</dbReference>
<dbReference type="InterPro" id="IPR036286">
    <property type="entry name" value="LexA/Signal_pep-like_sf"/>
</dbReference>
<evidence type="ECO:0000259" key="4">
    <source>
        <dbReference type="PROSITE" id="PS50943"/>
    </source>
</evidence>
<dbReference type="Pfam" id="PF00717">
    <property type="entry name" value="Peptidase_S24"/>
    <property type="match status" value="1"/>
</dbReference>
<evidence type="ECO:0000256" key="3">
    <source>
        <dbReference type="ARBA" id="ARBA00023163"/>
    </source>
</evidence>
<dbReference type="PROSITE" id="PS50943">
    <property type="entry name" value="HTH_CROC1"/>
    <property type="match status" value="1"/>
</dbReference>
<dbReference type="SUPFAM" id="SSF51306">
    <property type="entry name" value="LexA/Signal peptidase"/>
    <property type="match status" value="1"/>
</dbReference>
<keyword evidence="1" id="KW-0805">Transcription regulation</keyword>
<dbReference type="InterPro" id="IPR001387">
    <property type="entry name" value="Cro/C1-type_HTH"/>
</dbReference>
<gene>
    <name evidence="5" type="ORF">E8K88_16505</name>
</gene>
<dbReference type="Gene3D" id="1.10.260.40">
    <property type="entry name" value="lambda repressor-like DNA-binding domains"/>
    <property type="match status" value="1"/>
</dbReference>
<keyword evidence="2" id="KW-0238">DNA-binding</keyword>
<dbReference type="InterPro" id="IPR010982">
    <property type="entry name" value="Lambda_DNA-bd_dom_sf"/>
</dbReference>
<protein>
    <submittedName>
        <fullName evidence="5">Helix-turn-helix transcriptional regulator</fullName>
    </submittedName>
</protein>
<organism evidence="5 6">
    <name type="scientific">Lampropedia aestuarii</name>
    <dbReference type="NCBI Taxonomy" id="2562762"/>
    <lineage>
        <taxon>Bacteria</taxon>
        <taxon>Pseudomonadati</taxon>
        <taxon>Pseudomonadota</taxon>
        <taxon>Betaproteobacteria</taxon>
        <taxon>Burkholderiales</taxon>
        <taxon>Comamonadaceae</taxon>
        <taxon>Lampropedia</taxon>
    </lineage>
</organism>
<dbReference type="Pfam" id="PF01381">
    <property type="entry name" value="HTH_3"/>
    <property type="match status" value="1"/>
</dbReference>
<dbReference type="SUPFAM" id="SSF47413">
    <property type="entry name" value="lambda repressor-like DNA-binding domains"/>
    <property type="match status" value="1"/>
</dbReference>
<evidence type="ECO:0000313" key="5">
    <source>
        <dbReference type="EMBL" id="THJ30965.1"/>
    </source>
</evidence>
<dbReference type="InterPro" id="IPR039418">
    <property type="entry name" value="LexA-like"/>
</dbReference>
<reference evidence="5 6" key="1">
    <citation type="submission" date="2019-04" db="EMBL/GenBank/DDBJ databases">
        <title>Lampropedia sp YIM MLB12 draf genome.</title>
        <authorList>
            <person name="Wang Y.-X."/>
        </authorList>
    </citation>
    <scope>NUCLEOTIDE SEQUENCE [LARGE SCALE GENOMIC DNA]</scope>
    <source>
        <strain evidence="5 6">YIM MLB12</strain>
    </source>
</reference>
<comment type="caution">
    <text evidence="5">The sequence shown here is derived from an EMBL/GenBank/DDBJ whole genome shotgun (WGS) entry which is preliminary data.</text>
</comment>
<dbReference type="InterPro" id="IPR015927">
    <property type="entry name" value="Peptidase_S24_S26A/B/C"/>
</dbReference>
<evidence type="ECO:0000256" key="1">
    <source>
        <dbReference type="ARBA" id="ARBA00023015"/>
    </source>
</evidence>
<dbReference type="RefSeq" id="WP_136407777.1">
    <property type="nucleotide sequence ID" value="NZ_SSWX01000030.1"/>
</dbReference>
<accession>A0A4S5BJG5</accession>